<evidence type="ECO:0008006" key="3">
    <source>
        <dbReference type="Google" id="ProtNLM"/>
    </source>
</evidence>
<protein>
    <recommendedName>
        <fullName evidence="3">TIR domain-containing protein</fullName>
    </recommendedName>
</protein>
<accession>A0A210R1F0</accession>
<evidence type="ECO:0000313" key="1">
    <source>
        <dbReference type="EMBL" id="OWF54774.1"/>
    </source>
</evidence>
<dbReference type="InterPro" id="IPR035897">
    <property type="entry name" value="Toll_tir_struct_dom_sf"/>
</dbReference>
<comment type="caution">
    <text evidence="1">The sequence shown here is derived from an EMBL/GenBank/DDBJ whole genome shotgun (WGS) entry which is preliminary data.</text>
</comment>
<reference evidence="1 2" key="1">
    <citation type="journal article" date="2017" name="Nat. Ecol. Evol.">
        <title>Scallop genome provides insights into evolution of bilaterian karyotype and development.</title>
        <authorList>
            <person name="Wang S."/>
            <person name="Zhang J."/>
            <person name="Jiao W."/>
            <person name="Li J."/>
            <person name="Xun X."/>
            <person name="Sun Y."/>
            <person name="Guo X."/>
            <person name="Huan P."/>
            <person name="Dong B."/>
            <person name="Zhang L."/>
            <person name="Hu X."/>
            <person name="Sun X."/>
            <person name="Wang J."/>
            <person name="Zhao C."/>
            <person name="Wang Y."/>
            <person name="Wang D."/>
            <person name="Huang X."/>
            <person name="Wang R."/>
            <person name="Lv J."/>
            <person name="Li Y."/>
            <person name="Zhang Z."/>
            <person name="Liu B."/>
            <person name="Lu W."/>
            <person name="Hui Y."/>
            <person name="Liang J."/>
            <person name="Zhou Z."/>
            <person name="Hou R."/>
            <person name="Li X."/>
            <person name="Liu Y."/>
            <person name="Li H."/>
            <person name="Ning X."/>
            <person name="Lin Y."/>
            <person name="Zhao L."/>
            <person name="Xing Q."/>
            <person name="Dou J."/>
            <person name="Li Y."/>
            <person name="Mao J."/>
            <person name="Guo H."/>
            <person name="Dou H."/>
            <person name="Li T."/>
            <person name="Mu C."/>
            <person name="Jiang W."/>
            <person name="Fu Q."/>
            <person name="Fu X."/>
            <person name="Miao Y."/>
            <person name="Liu J."/>
            <person name="Yu Q."/>
            <person name="Li R."/>
            <person name="Liao H."/>
            <person name="Li X."/>
            <person name="Kong Y."/>
            <person name="Jiang Z."/>
            <person name="Chourrout D."/>
            <person name="Li R."/>
            <person name="Bao Z."/>
        </authorList>
    </citation>
    <scope>NUCLEOTIDE SEQUENCE [LARGE SCALE GENOMIC DNA]</scope>
    <source>
        <strain evidence="1 2">PY_sf001</strain>
    </source>
</reference>
<evidence type="ECO:0000313" key="2">
    <source>
        <dbReference type="Proteomes" id="UP000242188"/>
    </source>
</evidence>
<dbReference type="Gene3D" id="3.40.50.10140">
    <property type="entry name" value="Toll/interleukin-1 receptor homology (TIR) domain"/>
    <property type="match status" value="1"/>
</dbReference>
<name>A0A210R1F0_MIZYE</name>
<organism evidence="1 2">
    <name type="scientific">Mizuhopecten yessoensis</name>
    <name type="common">Japanese scallop</name>
    <name type="synonym">Patinopecten yessoensis</name>
    <dbReference type="NCBI Taxonomy" id="6573"/>
    <lineage>
        <taxon>Eukaryota</taxon>
        <taxon>Metazoa</taxon>
        <taxon>Spiralia</taxon>
        <taxon>Lophotrochozoa</taxon>
        <taxon>Mollusca</taxon>
        <taxon>Bivalvia</taxon>
        <taxon>Autobranchia</taxon>
        <taxon>Pteriomorphia</taxon>
        <taxon>Pectinida</taxon>
        <taxon>Pectinoidea</taxon>
        <taxon>Pectinidae</taxon>
        <taxon>Mizuhopecten</taxon>
    </lineage>
</organism>
<dbReference type="OrthoDB" id="6135612at2759"/>
<dbReference type="Proteomes" id="UP000242188">
    <property type="component" value="Unassembled WGS sequence"/>
</dbReference>
<gene>
    <name evidence="1" type="ORF">KP79_PYT21859</name>
</gene>
<keyword evidence="2" id="KW-1185">Reference proteome</keyword>
<sequence>MSREIAAVSLGILGLGLTYISYKIFTSDSSVAKPSTFFGKRKIKPVALKRKDKRFDKVGKTVCEKIKTIETQCFKGVNNALSLGVKDIDKLKSRLVARWLINEEDTSDLVTLTDILMTLRHNGVLGPTNYLENVTIILQDIGIGLNQKSKELLNILRDGVIDHIEADIQNQNKTAWDSDSKKIDIYVLYSQDDFDMAQTFQQNIYRYVSTKDVNVVLMDDVGHGMTIFRAFEQGLKSSIYTFVLVTETFIKDEVKKFLAGTGLIENLQSSARLWRLVPVWMDSGINESGKCPLEFAMLQGLRYDRFLENKGEITVFKNIDRLLKKGRKREMDEGLREEMVEGD</sequence>
<dbReference type="SUPFAM" id="SSF52200">
    <property type="entry name" value="Toll/Interleukin receptor TIR domain"/>
    <property type="match status" value="1"/>
</dbReference>
<proteinExistence type="predicted"/>
<dbReference type="EMBL" id="NEDP02000888">
    <property type="protein sequence ID" value="OWF54774.1"/>
    <property type="molecule type" value="Genomic_DNA"/>
</dbReference>
<dbReference type="AlphaFoldDB" id="A0A210R1F0"/>